<evidence type="ECO:0000256" key="5">
    <source>
        <dbReference type="ARBA" id="ARBA00023136"/>
    </source>
</evidence>
<dbReference type="GO" id="GO:0005886">
    <property type="term" value="C:plasma membrane"/>
    <property type="evidence" value="ECO:0007669"/>
    <property type="project" value="UniProtKB-SubCell"/>
</dbReference>
<feature type="transmembrane region" description="Helical" evidence="6">
    <location>
        <begin position="69"/>
        <end position="89"/>
    </location>
</feature>
<evidence type="ECO:0000256" key="2">
    <source>
        <dbReference type="ARBA" id="ARBA00022475"/>
    </source>
</evidence>
<sequence length="131" mass="13720">MATAICFWVAKITGPATGETVLKGIGLVLLAVAASTSFQCLWPYKFFGFPIGSGGVLGAGAAQLLRSNFAWLGTLILVVATWVVGFLLLADSFVLTLLGCVGFGTRAMVGLVVPAWSVAKRQSAVVNEIWQ</sequence>
<reference evidence="8" key="1">
    <citation type="journal article" date="2014" name="Front. Microbiol.">
        <title>High frequency of phylogenetically diverse reductive dehalogenase-homologous genes in deep subseafloor sedimentary metagenomes.</title>
        <authorList>
            <person name="Kawai M."/>
            <person name="Futagami T."/>
            <person name="Toyoda A."/>
            <person name="Takaki Y."/>
            <person name="Nishi S."/>
            <person name="Hori S."/>
            <person name="Arai W."/>
            <person name="Tsubouchi T."/>
            <person name="Morono Y."/>
            <person name="Uchiyama I."/>
            <person name="Ito T."/>
            <person name="Fujiyama A."/>
            <person name="Inagaki F."/>
            <person name="Takami H."/>
        </authorList>
    </citation>
    <scope>NUCLEOTIDE SEQUENCE</scope>
    <source>
        <strain evidence="8">Expedition CK06-06</strain>
    </source>
</reference>
<evidence type="ECO:0000259" key="7">
    <source>
        <dbReference type="Pfam" id="PF13491"/>
    </source>
</evidence>
<feature type="domain" description="DNA translocase FtsK 4TM region" evidence="7">
    <location>
        <begin position="4"/>
        <end position="96"/>
    </location>
</feature>
<dbReference type="InterPro" id="IPR025199">
    <property type="entry name" value="FtsK_4TM"/>
</dbReference>
<comment type="subcellular location">
    <subcellularLocation>
        <location evidence="1">Cell membrane</location>
        <topology evidence="1">Multi-pass membrane protein</topology>
    </subcellularLocation>
</comment>
<keyword evidence="3 6" id="KW-0812">Transmembrane</keyword>
<dbReference type="EMBL" id="BARW01040017">
    <property type="protein sequence ID" value="GAJ24071.1"/>
    <property type="molecule type" value="Genomic_DNA"/>
</dbReference>
<keyword evidence="4 6" id="KW-1133">Transmembrane helix</keyword>
<comment type="caution">
    <text evidence="8">The sequence shown here is derived from an EMBL/GenBank/DDBJ whole genome shotgun (WGS) entry which is preliminary data.</text>
</comment>
<keyword evidence="2" id="KW-1003">Cell membrane</keyword>
<accession>X1VXX6</accession>
<proteinExistence type="predicted"/>
<feature type="transmembrane region" description="Helical" evidence="6">
    <location>
        <begin position="95"/>
        <end position="116"/>
    </location>
</feature>
<name>X1VXX6_9ZZZZ</name>
<gene>
    <name evidence="8" type="ORF">S12H4_60689</name>
</gene>
<evidence type="ECO:0000256" key="1">
    <source>
        <dbReference type="ARBA" id="ARBA00004651"/>
    </source>
</evidence>
<evidence type="ECO:0000313" key="8">
    <source>
        <dbReference type="EMBL" id="GAJ24071.1"/>
    </source>
</evidence>
<keyword evidence="5 6" id="KW-0472">Membrane</keyword>
<organism evidence="8">
    <name type="scientific">marine sediment metagenome</name>
    <dbReference type="NCBI Taxonomy" id="412755"/>
    <lineage>
        <taxon>unclassified sequences</taxon>
        <taxon>metagenomes</taxon>
        <taxon>ecological metagenomes</taxon>
    </lineage>
</organism>
<evidence type="ECO:0000256" key="3">
    <source>
        <dbReference type="ARBA" id="ARBA00022692"/>
    </source>
</evidence>
<protein>
    <recommendedName>
        <fullName evidence="7">DNA translocase FtsK 4TM region domain-containing protein</fullName>
    </recommendedName>
</protein>
<dbReference type="Pfam" id="PF13491">
    <property type="entry name" value="FtsK_4TM"/>
    <property type="match status" value="1"/>
</dbReference>
<evidence type="ECO:0000256" key="4">
    <source>
        <dbReference type="ARBA" id="ARBA00022989"/>
    </source>
</evidence>
<feature type="non-terminal residue" evidence="8">
    <location>
        <position position="131"/>
    </location>
</feature>
<dbReference type="AlphaFoldDB" id="X1VXX6"/>
<evidence type="ECO:0000256" key="6">
    <source>
        <dbReference type="SAM" id="Phobius"/>
    </source>
</evidence>